<protein>
    <submittedName>
        <fullName evidence="1">Uncharacterized protein</fullName>
    </submittedName>
</protein>
<dbReference type="EMBL" id="JAPFRF010000004">
    <property type="protein sequence ID" value="KAJ7335713.1"/>
    <property type="molecule type" value="Genomic_DNA"/>
</dbReference>
<dbReference type="GO" id="GO:0003677">
    <property type="term" value="F:DNA binding"/>
    <property type="evidence" value="ECO:0007669"/>
    <property type="project" value="InterPro"/>
</dbReference>
<keyword evidence="2" id="KW-1185">Reference proteome</keyword>
<dbReference type="Proteomes" id="UP001142489">
    <property type="component" value="Unassembled WGS sequence"/>
</dbReference>
<reference evidence="1" key="1">
    <citation type="journal article" date="2023" name="DNA Res.">
        <title>Chromosome-level genome assembly of Phrynocephalus forsythii using third-generation DNA sequencing and Hi-C analysis.</title>
        <authorList>
            <person name="Qi Y."/>
            <person name="Zhao W."/>
            <person name="Zhao Y."/>
            <person name="Niu C."/>
            <person name="Cao S."/>
            <person name="Zhang Y."/>
        </authorList>
    </citation>
    <scope>NUCLEOTIDE SEQUENCE</scope>
    <source>
        <tissue evidence="1">Muscle</tissue>
    </source>
</reference>
<evidence type="ECO:0000313" key="2">
    <source>
        <dbReference type="Proteomes" id="UP001142489"/>
    </source>
</evidence>
<dbReference type="Gene3D" id="1.10.443.10">
    <property type="entry name" value="Intergrase catalytic core"/>
    <property type="match status" value="1"/>
</dbReference>
<proteinExistence type="predicted"/>
<name>A0A9Q0Y2V6_9SAUR</name>
<organism evidence="1 2">
    <name type="scientific">Phrynocephalus forsythii</name>
    <dbReference type="NCBI Taxonomy" id="171643"/>
    <lineage>
        <taxon>Eukaryota</taxon>
        <taxon>Metazoa</taxon>
        <taxon>Chordata</taxon>
        <taxon>Craniata</taxon>
        <taxon>Vertebrata</taxon>
        <taxon>Euteleostomi</taxon>
        <taxon>Lepidosauria</taxon>
        <taxon>Squamata</taxon>
        <taxon>Bifurcata</taxon>
        <taxon>Unidentata</taxon>
        <taxon>Episquamata</taxon>
        <taxon>Toxicofera</taxon>
        <taxon>Iguania</taxon>
        <taxon>Acrodonta</taxon>
        <taxon>Agamidae</taxon>
        <taxon>Agaminae</taxon>
        <taxon>Phrynocephalus</taxon>
    </lineage>
</organism>
<dbReference type="PANTHER" id="PTHR35617">
    <property type="entry name" value="PHAGE_INTEGRASE DOMAIN-CONTAINING PROTEIN"/>
    <property type="match status" value="1"/>
</dbReference>
<feature type="non-terminal residue" evidence="1">
    <location>
        <position position="1"/>
    </location>
</feature>
<sequence>SDLERSLHTLDFCRTLLFYISHTASFRKITWLFVRSSNQLEGLPISSQTISQWISTVITLAYEAAKTPLPHVPKGHSTRSIASSTAFLRGVYLTWVCKDAMWSTPSTFAAHYKLD</sequence>
<gene>
    <name evidence="1" type="ORF">JRQ81_013654</name>
</gene>
<dbReference type="GO" id="GO:0015074">
    <property type="term" value="P:DNA integration"/>
    <property type="evidence" value="ECO:0007669"/>
    <property type="project" value="InterPro"/>
</dbReference>
<dbReference type="AlphaFoldDB" id="A0A9Q0Y2V6"/>
<comment type="caution">
    <text evidence="1">The sequence shown here is derived from an EMBL/GenBank/DDBJ whole genome shotgun (WGS) entry which is preliminary data.</text>
</comment>
<dbReference type="GO" id="GO:0006310">
    <property type="term" value="P:DNA recombination"/>
    <property type="evidence" value="ECO:0007669"/>
    <property type="project" value="InterPro"/>
</dbReference>
<evidence type="ECO:0000313" key="1">
    <source>
        <dbReference type="EMBL" id="KAJ7335713.1"/>
    </source>
</evidence>
<accession>A0A9Q0Y2V6</accession>
<feature type="non-terminal residue" evidence="1">
    <location>
        <position position="115"/>
    </location>
</feature>
<dbReference type="PANTHER" id="PTHR35617:SF3">
    <property type="entry name" value="CORE-BINDING (CB) DOMAIN-CONTAINING PROTEIN"/>
    <property type="match status" value="1"/>
</dbReference>
<dbReference type="InterPro" id="IPR013762">
    <property type="entry name" value="Integrase-like_cat_sf"/>
</dbReference>